<evidence type="ECO:0000256" key="1">
    <source>
        <dbReference type="SAM" id="SignalP"/>
    </source>
</evidence>
<accession>A0A8B2NZC2</accession>
<dbReference type="Proteomes" id="UP000249590">
    <property type="component" value="Unassembled WGS sequence"/>
</dbReference>
<comment type="caution">
    <text evidence="2">The sequence shown here is derived from an EMBL/GenBank/DDBJ whole genome shotgun (WGS) entry which is preliminary data.</text>
</comment>
<organism evidence="2 3">
    <name type="scientific">Acuticoccus sediminis</name>
    <dbReference type="NCBI Taxonomy" id="2184697"/>
    <lineage>
        <taxon>Bacteria</taxon>
        <taxon>Pseudomonadati</taxon>
        <taxon>Pseudomonadota</taxon>
        <taxon>Alphaproteobacteria</taxon>
        <taxon>Hyphomicrobiales</taxon>
        <taxon>Amorphaceae</taxon>
        <taxon>Acuticoccus</taxon>
    </lineage>
</organism>
<proteinExistence type="predicted"/>
<dbReference type="AlphaFoldDB" id="A0A8B2NZC2"/>
<keyword evidence="1" id="KW-0732">Signal</keyword>
<protein>
    <submittedName>
        <fullName evidence="2">Uncharacterized protein</fullName>
    </submittedName>
</protein>
<name>A0A8B2NZC2_9HYPH</name>
<dbReference type="EMBL" id="QHHQ01000001">
    <property type="protein sequence ID" value="RAI04070.1"/>
    <property type="molecule type" value="Genomic_DNA"/>
</dbReference>
<gene>
    <name evidence="2" type="ORF">DLJ53_06340</name>
</gene>
<reference evidence="2 3" key="1">
    <citation type="submission" date="2018-05" db="EMBL/GenBank/DDBJ databases">
        <title>Acuticoccus sediminis sp. nov., isolated from deep-sea sediment of Indian Ocean.</title>
        <authorList>
            <person name="Liu X."/>
            <person name="Lai Q."/>
            <person name="Du Y."/>
            <person name="Sun F."/>
            <person name="Zhang X."/>
            <person name="Wang S."/>
            <person name="Shao Z."/>
        </authorList>
    </citation>
    <scope>NUCLEOTIDE SEQUENCE [LARGE SCALE GENOMIC DNA]</scope>
    <source>
        <strain evidence="2 3">PTG4-2</strain>
    </source>
</reference>
<evidence type="ECO:0000313" key="3">
    <source>
        <dbReference type="Proteomes" id="UP000249590"/>
    </source>
</evidence>
<dbReference type="RefSeq" id="WP_111343246.1">
    <property type="nucleotide sequence ID" value="NZ_QHHQ01000001.1"/>
</dbReference>
<keyword evidence="3" id="KW-1185">Reference proteome</keyword>
<sequence length="85" mass="8836">MRAVSLVAYVLASLTDASPPAMAQPDSPEELCFATEDRMATICITATVDGDGLEVCLLDVGNDVESCLFAPRGEEPAVDLPPPGV</sequence>
<feature type="signal peptide" evidence="1">
    <location>
        <begin position="1"/>
        <end position="23"/>
    </location>
</feature>
<feature type="chain" id="PRO_5032526319" evidence="1">
    <location>
        <begin position="24"/>
        <end position="85"/>
    </location>
</feature>
<evidence type="ECO:0000313" key="2">
    <source>
        <dbReference type="EMBL" id="RAI04070.1"/>
    </source>
</evidence>